<name>A0A0G4G4K4_9ALVE</name>
<reference evidence="12" key="1">
    <citation type="submission" date="2014-11" db="EMBL/GenBank/DDBJ databases">
        <authorList>
            <person name="Otto D Thomas"/>
            <person name="Naeem Raeece"/>
        </authorList>
    </citation>
    <scope>NUCLEOTIDE SEQUENCE</scope>
</reference>
<comment type="subcellular location">
    <subcellularLocation>
        <location evidence="1">Mitochondrion inner membrane</location>
        <topology evidence="1">Multi-pass membrane protein</topology>
    </subcellularLocation>
</comment>
<evidence type="ECO:0000256" key="11">
    <source>
        <dbReference type="SAM" id="MobiDB-lite"/>
    </source>
</evidence>
<dbReference type="GO" id="GO:1990547">
    <property type="term" value="P:mitochondrial phosphate ion transmembrane transport"/>
    <property type="evidence" value="ECO:0007669"/>
    <property type="project" value="InterPro"/>
</dbReference>
<dbReference type="Gene3D" id="1.50.40.10">
    <property type="entry name" value="Mitochondrial carrier domain"/>
    <property type="match status" value="1"/>
</dbReference>
<feature type="repeat" description="Solcar" evidence="10">
    <location>
        <begin position="731"/>
        <end position="815"/>
    </location>
</feature>
<dbReference type="InterPro" id="IPR023395">
    <property type="entry name" value="MCP_dom_sf"/>
</dbReference>
<dbReference type="PhylomeDB" id="A0A0G4G4K4"/>
<comment type="similarity">
    <text evidence="2">Belongs to the mitochondrial carrier (TC 2.A.29) family.</text>
</comment>
<keyword evidence="7" id="KW-1133">Transmembrane helix</keyword>
<keyword evidence="3" id="KW-0813">Transport</keyword>
<proteinExistence type="inferred from homology"/>
<accession>A0A0G4G4K4</accession>
<feature type="region of interest" description="Disordered" evidence="11">
    <location>
        <begin position="470"/>
        <end position="508"/>
    </location>
</feature>
<evidence type="ECO:0000256" key="4">
    <source>
        <dbReference type="ARBA" id="ARBA00022692"/>
    </source>
</evidence>
<dbReference type="InterPro" id="IPR018108">
    <property type="entry name" value="MCP_transmembrane"/>
</dbReference>
<keyword evidence="8" id="KW-0496">Mitochondrion</keyword>
<dbReference type="PANTHER" id="PTHR45671:SF12">
    <property type="entry name" value="MITOCHONDRIAL PHOSPHATE CARRIER PROTEIN"/>
    <property type="match status" value="1"/>
</dbReference>
<evidence type="ECO:0000256" key="6">
    <source>
        <dbReference type="ARBA" id="ARBA00022792"/>
    </source>
</evidence>
<evidence type="ECO:0000313" key="12">
    <source>
        <dbReference type="EMBL" id="CEM23309.1"/>
    </source>
</evidence>
<gene>
    <name evidence="12" type="ORF">Cvel_574</name>
</gene>
<feature type="region of interest" description="Disordered" evidence="11">
    <location>
        <begin position="237"/>
        <end position="267"/>
    </location>
</feature>
<protein>
    <submittedName>
        <fullName evidence="12">Uncharacterized protein</fullName>
    </submittedName>
</protein>
<evidence type="ECO:0000256" key="2">
    <source>
        <dbReference type="ARBA" id="ARBA00006375"/>
    </source>
</evidence>
<sequence length="954" mass="101229">MTRASGLSCAAASSAVPCGSLFAFVPVPVGATRSDSGRSFQGGFRRPAVARTHLGRGDREAVLSTFEELVGGGEGEGEVEEAQLRRVPSPPFRSLPPERFVSAEREREGHTGKETVVGQPAGHLLRSGLARRGPKGRSRREGVAASLGTLAAGCALAAGGGVSSGGGETWMDRLVGGAGAFAETVGEGGVGGGEAPLSSRCGLSPLQIETGDLSEKFCPPLSSEDLNDIDAVVSRLLSSSSPSPSPAGISTPPPQTQTAAAAAGGGGGKKVLEFEGLLWEPIRERDSPPEFLVLFPPSSANPITRQYPPQFTTYLTRLLLTYDDHLRNWWLRRHEFFRQQLLTLSPPTEEQKQRNEAAGNEIFGSLVNLFGPSVLTAALSADREISRAAAAYERTLFGELAGSLQLGLEKEFGGRGGIPRLAEILLQRYGAADGADSRRQFALLFALLPRGMQPLSVLDILCEGLPTVSRPDVQQTQSSQQQKQNWGGKEKRGEGEDESPVSESRPLLRSSRVSAWTNAIRDRKEKGPFAYQTAAQEQQAMLNDPLLLLPPSVLPYWDTDLRAYALAGLRSDPAAALPLSAVELAEDPGAPPVLKTRRTRGSDSANAAERQAVLTLYGLRGAGPLASERPLSTNVYGLFAVAGACACAATHTAVTPLDVVKTRMQTQPGRFSSLSDGLATIFREEGPKNLFAGATPTLLGYLSYGLVVYPGYEFCKRLLFDLAGPVGVLEFRNPLVILAGAMATVFACFAVSPFEAVRIRLVDQPGFATGFLPALQKMAKTEGWTQLYAGLPPLMGRQVLFGMCKFFIFDSFARWFFETFPGVLVGSEETTRLLVSALAGLVAGVCSACVSQPADAVVSFINKGKAAAATGQEEGTLEQGDKGGNKVLAAIKSIWKDFGPAGFFFGLGSRCAWSGSIISGQFFLYDAARAALQVQASDLKMNLNVLADLALPPS</sequence>
<evidence type="ECO:0000256" key="10">
    <source>
        <dbReference type="PROSITE-ProRule" id="PRU00282"/>
    </source>
</evidence>
<dbReference type="EMBL" id="CDMZ01000883">
    <property type="protein sequence ID" value="CEM23309.1"/>
    <property type="molecule type" value="Genomic_DNA"/>
</dbReference>
<keyword evidence="9 10" id="KW-0472">Membrane</keyword>
<dbReference type="InterPro" id="IPR044677">
    <property type="entry name" value="SLC25A3/Pic2/Mir1-like"/>
</dbReference>
<dbReference type="Pfam" id="PF00153">
    <property type="entry name" value="Mito_carr"/>
    <property type="match status" value="3"/>
</dbReference>
<evidence type="ECO:0000256" key="8">
    <source>
        <dbReference type="ARBA" id="ARBA00023128"/>
    </source>
</evidence>
<dbReference type="PANTHER" id="PTHR45671">
    <property type="entry name" value="SOLUTE CARRIER FAMILY 25 (MITOCHONDRIAL CARRIER PHOSPHATE CARRIER), MEMBER 3, LIKE-RELATED-RELATED"/>
    <property type="match status" value="1"/>
</dbReference>
<evidence type="ECO:0000256" key="3">
    <source>
        <dbReference type="ARBA" id="ARBA00022448"/>
    </source>
</evidence>
<feature type="repeat" description="Solcar" evidence="10">
    <location>
        <begin position="831"/>
        <end position="931"/>
    </location>
</feature>
<feature type="compositionally biased region" description="Low complexity" evidence="11">
    <location>
        <begin position="474"/>
        <end position="484"/>
    </location>
</feature>
<organism evidence="12">
    <name type="scientific">Chromera velia CCMP2878</name>
    <dbReference type="NCBI Taxonomy" id="1169474"/>
    <lineage>
        <taxon>Eukaryota</taxon>
        <taxon>Sar</taxon>
        <taxon>Alveolata</taxon>
        <taxon>Colpodellida</taxon>
        <taxon>Chromeraceae</taxon>
        <taxon>Chromera</taxon>
    </lineage>
</organism>
<dbReference type="GO" id="GO:0005315">
    <property type="term" value="F:phosphate transmembrane transporter activity"/>
    <property type="evidence" value="ECO:0007669"/>
    <property type="project" value="InterPro"/>
</dbReference>
<feature type="region of interest" description="Disordered" evidence="11">
    <location>
        <begin position="71"/>
        <end position="97"/>
    </location>
</feature>
<keyword evidence="6" id="KW-0999">Mitochondrion inner membrane</keyword>
<keyword evidence="5" id="KW-0677">Repeat</keyword>
<dbReference type="SUPFAM" id="SSF103506">
    <property type="entry name" value="Mitochondrial carrier"/>
    <property type="match status" value="1"/>
</dbReference>
<keyword evidence="4 10" id="KW-0812">Transmembrane</keyword>
<evidence type="ECO:0000256" key="1">
    <source>
        <dbReference type="ARBA" id="ARBA00004448"/>
    </source>
</evidence>
<dbReference type="GO" id="GO:0005743">
    <property type="term" value="C:mitochondrial inner membrane"/>
    <property type="evidence" value="ECO:0007669"/>
    <property type="project" value="UniProtKB-SubCell"/>
</dbReference>
<dbReference type="PROSITE" id="PS50920">
    <property type="entry name" value="SOLCAR"/>
    <property type="match status" value="3"/>
</dbReference>
<feature type="repeat" description="Solcar" evidence="10">
    <location>
        <begin position="634"/>
        <end position="718"/>
    </location>
</feature>
<evidence type="ECO:0000256" key="7">
    <source>
        <dbReference type="ARBA" id="ARBA00022989"/>
    </source>
</evidence>
<dbReference type="AlphaFoldDB" id="A0A0G4G4K4"/>
<evidence type="ECO:0000256" key="5">
    <source>
        <dbReference type="ARBA" id="ARBA00022737"/>
    </source>
</evidence>
<feature type="compositionally biased region" description="Low complexity" evidence="11">
    <location>
        <begin position="238"/>
        <end position="250"/>
    </location>
</feature>
<dbReference type="VEuPathDB" id="CryptoDB:Cvel_574"/>
<evidence type="ECO:0000256" key="9">
    <source>
        <dbReference type="ARBA" id="ARBA00023136"/>
    </source>
</evidence>